<dbReference type="AlphaFoldDB" id="X0V9U7"/>
<comment type="caution">
    <text evidence="1">The sequence shown here is derived from an EMBL/GenBank/DDBJ whole genome shotgun (WGS) entry which is preliminary data.</text>
</comment>
<protein>
    <submittedName>
        <fullName evidence="1">Uncharacterized protein</fullName>
    </submittedName>
</protein>
<gene>
    <name evidence="1" type="ORF">S01H1_55916</name>
</gene>
<name>X0V9U7_9ZZZZ</name>
<evidence type="ECO:0000313" key="1">
    <source>
        <dbReference type="EMBL" id="GAG14914.1"/>
    </source>
</evidence>
<sequence>VLKKSGYQPELYGVPTPGIGFSGEKYIHDSINSLLMKNKMPEIYNDFIFPEHLLLSEDTK</sequence>
<proteinExistence type="predicted"/>
<accession>X0V9U7</accession>
<organism evidence="1">
    <name type="scientific">marine sediment metagenome</name>
    <dbReference type="NCBI Taxonomy" id="412755"/>
    <lineage>
        <taxon>unclassified sequences</taxon>
        <taxon>metagenomes</taxon>
        <taxon>ecological metagenomes</taxon>
    </lineage>
</organism>
<feature type="non-terminal residue" evidence="1">
    <location>
        <position position="1"/>
    </location>
</feature>
<dbReference type="EMBL" id="BARS01036368">
    <property type="protein sequence ID" value="GAG14914.1"/>
    <property type="molecule type" value="Genomic_DNA"/>
</dbReference>
<reference evidence="1" key="1">
    <citation type="journal article" date="2014" name="Front. Microbiol.">
        <title>High frequency of phylogenetically diverse reductive dehalogenase-homologous genes in deep subseafloor sedimentary metagenomes.</title>
        <authorList>
            <person name="Kawai M."/>
            <person name="Futagami T."/>
            <person name="Toyoda A."/>
            <person name="Takaki Y."/>
            <person name="Nishi S."/>
            <person name="Hori S."/>
            <person name="Arai W."/>
            <person name="Tsubouchi T."/>
            <person name="Morono Y."/>
            <person name="Uchiyama I."/>
            <person name="Ito T."/>
            <person name="Fujiyama A."/>
            <person name="Inagaki F."/>
            <person name="Takami H."/>
        </authorList>
    </citation>
    <scope>NUCLEOTIDE SEQUENCE</scope>
    <source>
        <strain evidence="1">Expedition CK06-06</strain>
    </source>
</reference>